<feature type="binding site" evidence="10">
    <location>
        <position position="109"/>
    </location>
    <ligand>
        <name>Zn(2+)</name>
        <dbReference type="ChEBI" id="CHEBI:29105"/>
    </ligand>
</feature>
<keyword evidence="3 10" id="KW-0479">Metal-binding</keyword>
<evidence type="ECO:0000256" key="8">
    <source>
        <dbReference type="PIRSR" id="PIRSR004682-1"/>
    </source>
</evidence>
<dbReference type="InterPro" id="IPR036412">
    <property type="entry name" value="HAD-like_sf"/>
</dbReference>
<feature type="binding site" evidence="10">
    <location>
        <position position="100"/>
    </location>
    <ligand>
        <name>Zn(2+)</name>
        <dbReference type="ChEBI" id="CHEBI:29105"/>
    </ligand>
</feature>
<keyword evidence="2 7" id="KW-0963">Cytoplasm</keyword>
<keyword evidence="4 7" id="KW-0378">Hydrolase</keyword>
<dbReference type="OrthoDB" id="9803871at2"/>
<keyword evidence="10" id="KW-0460">Magnesium</keyword>
<feature type="binding site" evidence="10">
    <location>
        <position position="137"/>
    </location>
    <ligand>
        <name>Mg(2+)</name>
        <dbReference type="ChEBI" id="CHEBI:18420"/>
    </ligand>
</feature>
<keyword evidence="10" id="KW-0862">Zinc</keyword>
<dbReference type="Gene3D" id="3.40.50.1000">
    <property type="entry name" value="HAD superfamily/HAD-like"/>
    <property type="match status" value="1"/>
</dbReference>
<name>A0A170Z371_9BACT</name>
<sequence>MGNTSNKLKEKQFLFLDRDGVINVHRPNDYVKNIDELEFLPGVSEALAILSKRFNRIVIVTNQRGVSKGKLNEQTLHAIHEFMLSGIKEKGGRIDAIYYCTAHHEDHPCRKPNGGMALQAKQDFPEIDFSQSIMVGDSESDIEFGNRLGMTTVLIKKESPAYATLADFEYASLFDFALSVENE</sequence>
<feature type="active site" description="Nucleophile" evidence="8">
    <location>
        <position position="17"/>
    </location>
</feature>
<evidence type="ECO:0000256" key="1">
    <source>
        <dbReference type="ARBA" id="ARBA00004496"/>
    </source>
</evidence>
<dbReference type="Proteomes" id="UP000076586">
    <property type="component" value="Unassembled WGS sequence"/>
</dbReference>
<dbReference type="STRING" id="681398.PJIAN_1887"/>
<feature type="active site" description="Proton donor" evidence="8">
    <location>
        <position position="19"/>
    </location>
</feature>
<dbReference type="GO" id="GO:0046872">
    <property type="term" value="F:metal ion binding"/>
    <property type="evidence" value="ECO:0007669"/>
    <property type="project" value="UniProtKB-KW"/>
</dbReference>
<feature type="binding site" evidence="10">
    <location>
        <position position="19"/>
    </location>
    <ligand>
        <name>Mg(2+)</name>
        <dbReference type="ChEBI" id="CHEBI:18420"/>
    </ligand>
</feature>
<comment type="subcellular location">
    <subcellularLocation>
        <location evidence="1 7">Cytoplasm</location>
    </subcellularLocation>
</comment>
<dbReference type="AlphaFoldDB" id="A0A170Z371"/>
<evidence type="ECO:0000256" key="7">
    <source>
        <dbReference type="PIRNR" id="PIRNR004682"/>
    </source>
</evidence>
<evidence type="ECO:0000256" key="4">
    <source>
        <dbReference type="ARBA" id="ARBA00022801"/>
    </source>
</evidence>
<evidence type="ECO:0000256" key="9">
    <source>
        <dbReference type="PIRSR" id="PIRSR004682-3"/>
    </source>
</evidence>
<dbReference type="EC" id="3.1.3.-" evidence="7"/>
<dbReference type="RefSeq" id="WP_068702359.1">
    <property type="nucleotide sequence ID" value="NZ_BDCR01000001.1"/>
</dbReference>
<dbReference type="PIRSF" id="PIRSF004682">
    <property type="entry name" value="GmhB"/>
    <property type="match status" value="1"/>
</dbReference>
<feature type="site" description="Contributes to substrate recognition" evidence="9">
    <location>
        <position position="110"/>
    </location>
</feature>
<comment type="cofactor">
    <cofactor evidence="10">
        <name>Zn(2+)</name>
        <dbReference type="ChEBI" id="CHEBI:29105"/>
    </cofactor>
</comment>
<dbReference type="InterPro" id="IPR006549">
    <property type="entry name" value="HAD-SF_hydro_IIIA"/>
</dbReference>
<dbReference type="InterPro" id="IPR006543">
    <property type="entry name" value="Histidinol-phos"/>
</dbReference>
<evidence type="ECO:0000256" key="3">
    <source>
        <dbReference type="ARBA" id="ARBA00022723"/>
    </source>
</evidence>
<comment type="caution">
    <text evidence="11">The sequence shown here is derived from an EMBL/GenBank/DDBJ whole genome shotgun (WGS) entry which is preliminary data.</text>
</comment>
<accession>A0A170Z371</accession>
<protein>
    <recommendedName>
        <fullName evidence="6 7">D,D-heptose 1,7-bisphosphate phosphatase</fullName>
        <ecNumber evidence="7">3.1.3.-</ecNumber>
    </recommendedName>
</protein>
<evidence type="ECO:0000256" key="6">
    <source>
        <dbReference type="ARBA" id="ARBA00031828"/>
    </source>
</evidence>
<gene>
    <name evidence="11" type="ORF">PJIAN_1887</name>
</gene>
<feature type="site" description="Stabilizes the phosphoryl group" evidence="9">
    <location>
        <position position="111"/>
    </location>
</feature>
<dbReference type="PANTHER" id="PTHR42891">
    <property type="entry name" value="D-GLYCERO-BETA-D-MANNO-HEPTOSE-1,7-BISPHOSPHATE 7-PHOSPHATASE"/>
    <property type="match status" value="1"/>
</dbReference>
<dbReference type="SUPFAM" id="SSF56784">
    <property type="entry name" value="HAD-like"/>
    <property type="match status" value="1"/>
</dbReference>
<dbReference type="GO" id="GO:0005737">
    <property type="term" value="C:cytoplasm"/>
    <property type="evidence" value="ECO:0007669"/>
    <property type="project" value="UniProtKB-SubCell"/>
</dbReference>
<evidence type="ECO:0000256" key="10">
    <source>
        <dbReference type="PIRSR" id="PIRSR004682-4"/>
    </source>
</evidence>
<keyword evidence="5 7" id="KW-0119">Carbohydrate metabolism</keyword>
<organism evidence="11 12">
    <name type="scientific">Paludibacter jiangxiensis</name>
    <dbReference type="NCBI Taxonomy" id="681398"/>
    <lineage>
        <taxon>Bacteria</taxon>
        <taxon>Pseudomonadati</taxon>
        <taxon>Bacteroidota</taxon>
        <taxon>Bacteroidia</taxon>
        <taxon>Bacteroidales</taxon>
        <taxon>Paludibacteraceae</taxon>
        <taxon>Paludibacter</taxon>
    </lineage>
</organism>
<feature type="site" description="Stabilizes the phosphoryl group" evidence="9">
    <location>
        <position position="61"/>
    </location>
</feature>
<dbReference type="CDD" id="cd07503">
    <property type="entry name" value="HAD_HisB-N"/>
    <property type="match status" value="1"/>
</dbReference>
<dbReference type="Pfam" id="PF13242">
    <property type="entry name" value="Hydrolase_like"/>
    <property type="match status" value="1"/>
</dbReference>
<dbReference type="NCBIfam" id="TIGR01662">
    <property type="entry name" value="HAD-SF-IIIA"/>
    <property type="match status" value="1"/>
</dbReference>
<dbReference type="GO" id="GO:0016791">
    <property type="term" value="F:phosphatase activity"/>
    <property type="evidence" value="ECO:0007669"/>
    <property type="project" value="InterPro"/>
</dbReference>
<comment type="cofactor">
    <cofactor evidence="10">
        <name>Mg(2+)</name>
        <dbReference type="ChEBI" id="CHEBI:18420"/>
    </cofactor>
</comment>
<dbReference type="PANTHER" id="PTHR42891:SF1">
    <property type="entry name" value="D-GLYCERO-BETA-D-MANNO-HEPTOSE-1,7-BISPHOSPHATE 7-PHOSPHATASE"/>
    <property type="match status" value="1"/>
</dbReference>
<dbReference type="EMBL" id="BDCR01000001">
    <property type="protein sequence ID" value="GAT62294.1"/>
    <property type="molecule type" value="Genomic_DNA"/>
</dbReference>
<dbReference type="InterPro" id="IPR004446">
    <property type="entry name" value="Heptose_bisP_phosphatase"/>
</dbReference>
<reference evidence="12" key="2">
    <citation type="journal article" date="2017" name="Genome Announc.">
        <title>Draft genome sequence of Paludibacter jiangxiensis NM7(T), a propionate-producing fermentative bacterium.</title>
        <authorList>
            <person name="Qiu Y.-L."/>
            <person name="Tourlousse D.M."/>
            <person name="Matsuura N."/>
            <person name="Ohashi A."/>
            <person name="Sekiguchi Y."/>
        </authorList>
    </citation>
    <scope>NUCLEOTIDE SEQUENCE [LARGE SCALE GENOMIC DNA]</scope>
    <source>
        <strain evidence="12">NM7</strain>
    </source>
</reference>
<dbReference type="GO" id="GO:0005975">
    <property type="term" value="P:carbohydrate metabolic process"/>
    <property type="evidence" value="ECO:0007669"/>
    <property type="project" value="InterPro"/>
</dbReference>
<comment type="similarity">
    <text evidence="7">Belongs to the gmhB family.</text>
</comment>
<proteinExistence type="inferred from homology"/>
<evidence type="ECO:0000256" key="5">
    <source>
        <dbReference type="ARBA" id="ARBA00023277"/>
    </source>
</evidence>
<dbReference type="NCBIfam" id="TIGR01656">
    <property type="entry name" value="Histidinol-ppas"/>
    <property type="match status" value="1"/>
</dbReference>
<keyword evidence="12" id="KW-1185">Reference proteome</keyword>
<evidence type="ECO:0000256" key="2">
    <source>
        <dbReference type="ARBA" id="ARBA00022490"/>
    </source>
</evidence>
<dbReference type="InterPro" id="IPR023214">
    <property type="entry name" value="HAD_sf"/>
</dbReference>
<evidence type="ECO:0000313" key="12">
    <source>
        <dbReference type="Proteomes" id="UP000076586"/>
    </source>
</evidence>
<evidence type="ECO:0000313" key="11">
    <source>
        <dbReference type="EMBL" id="GAT62294.1"/>
    </source>
</evidence>
<feature type="binding site" evidence="10">
    <location>
        <position position="17"/>
    </location>
    <ligand>
        <name>Mg(2+)</name>
        <dbReference type="ChEBI" id="CHEBI:18420"/>
    </ligand>
</feature>
<reference evidence="12" key="1">
    <citation type="submission" date="2016-04" db="EMBL/GenBank/DDBJ databases">
        <title>Draft genome sequence of Paludibacter jiangxiensis strain NM7.</title>
        <authorList>
            <person name="Qiu Y."/>
            <person name="Matsuura N."/>
            <person name="Ohashi A."/>
            <person name="Tourlousse M.D."/>
            <person name="Sekiguchi Y."/>
        </authorList>
    </citation>
    <scope>NUCLEOTIDE SEQUENCE [LARGE SCALE GENOMIC DNA]</scope>
    <source>
        <strain evidence="12">NM7</strain>
    </source>
</reference>